<gene>
    <name evidence="1" type="ORF">UFOPK1711_00311</name>
</gene>
<dbReference type="AlphaFoldDB" id="A0A6J6DUA2"/>
<reference evidence="1" key="1">
    <citation type="submission" date="2020-05" db="EMBL/GenBank/DDBJ databases">
        <authorList>
            <person name="Chiriac C."/>
            <person name="Salcher M."/>
            <person name="Ghai R."/>
            <person name="Kavagutti S V."/>
        </authorList>
    </citation>
    <scope>NUCLEOTIDE SEQUENCE</scope>
</reference>
<proteinExistence type="predicted"/>
<organism evidence="1">
    <name type="scientific">freshwater metagenome</name>
    <dbReference type="NCBI Taxonomy" id="449393"/>
    <lineage>
        <taxon>unclassified sequences</taxon>
        <taxon>metagenomes</taxon>
        <taxon>ecological metagenomes</taxon>
    </lineage>
</organism>
<dbReference type="EMBL" id="CAEZTR010000011">
    <property type="protein sequence ID" value="CAB4567721.1"/>
    <property type="molecule type" value="Genomic_DNA"/>
</dbReference>
<protein>
    <submittedName>
        <fullName evidence="1">Unannotated protein</fullName>
    </submittedName>
</protein>
<accession>A0A6J6DUA2</accession>
<sequence length="74" mass="8067">MTLIGVVLPNEFKERVPLGHRGAVLVAGTIVDADPSINRIDISAIAQERIHRSVEQVATPTGGNRERDIGINRR</sequence>
<name>A0A6J6DUA2_9ZZZZ</name>
<evidence type="ECO:0000313" key="1">
    <source>
        <dbReference type="EMBL" id="CAB4567721.1"/>
    </source>
</evidence>